<evidence type="ECO:0000313" key="2">
    <source>
        <dbReference type="Proteomes" id="UP000565723"/>
    </source>
</evidence>
<proteinExistence type="predicted"/>
<sequence length="71" mass="7460">MGLIESQEDTIAPVGQAGQLESLIPGVPLSILQGAGFVSQIEEPGAFQKALILLLQSIVSQQQEISADEEV</sequence>
<reference evidence="1 2" key="1">
    <citation type="journal article" date="2020" name="Proc. Natl. Acad. Sci. U.S.A.">
        <title>Ecological drivers of bacterial community assembly in synthetic phycospheres.</title>
        <authorList>
            <person name="Fu H."/>
            <person name="Uchimiya M."/>
            <person name="Gore J."/>
            <person name="Moran M.A."/>
        </authorList>
    </citation>
    <scope>NUCLEOTIDE SEQUENCE [LARGE SCALE GENOMIC DNA]</scope>
    <source>
        <strain evidence="1">HF-Din03</strain>
    </source>
</reference>
<dbReference type="EMBL" id="JABXIY010000041">
    <property type="protein sequence ID" value="NVK98112.1"/>
    <property type="molecule type" value="Genomic_DNA"/>
</dbReference>
<dbReference type="Proteomes" id="UP000565723">
    <property type="component" value="Unassembled WGS sequence"/>
</dbReference>
<organism evidence="1 2">
    <name type="scientific">Ruegeria pomeroyi</name>
    <dbReference type="NCBI Taxonomy" id="89184"/>
    <lineage>
        <taxon>Bacteria</taxon>
        <taxon>Pseudomonadati</taxon>
        <taxon>Pseudomonadota</taxon>
        <taxon>Alphaproteobacteria</taxon>
        <taxon>Rhodobacterales</taxon>
        <taxon>Roseobacteraceae</taxon>
        <taxon>Ruegeria</taxon>
    </lineage>
</organism>
<protein>
    <submittedName>
        <fullName evidence="1">Uncharacterized protein</fullName>
    </submittedName>
</protein>
<name>A0A850LKM6_9RHOB</name>
<dbReference type="InterPro" id="IPR029058">
    <property type="entry name" value="AB_hydrolase_fold"/>
</dbReference>
<dbReference type="SUPFAM" id="SSF53474">
    <property type="entry name" value="alpha/beta-Hydrolases"/>
    <property type="match status" value="1"/>
</dbReference>
<gene>
    <name evidence="1" type="ORF">HW564_14380</name>
</gene>
<dbReference type="AlphaFoldDB" id="A0A850LKM6"/>
<comment type="caution">
    <text evidence="1">The sequence shown here is derived from an EMBL/GenBank/DDBJ whole genome shotgun (WGS) entry which is preliminary data.</text>
</comment>
<evidence type="ECO:0000313" key="1">
    <source>
        <dbReference type="EMBL" id="NVK98112.1"/>
    </source>
</evidence>
<accession>A0A850LKM6</accession>